<comment type="caution">
    <text evidence="2">The sequence shown here is derived from an EMBL/GenBank/DDBJ whole genome shotgun (WGS) entry which is preliminary data.</text>
</comment>
<dbReference type="AlphaFoldDB" id="A0A919QXC8"/>
<keyword evidence="1" id="KW-0732">Signal</keyword>
<feature type="chain" id="PRO_5037870408" description="Peptidase inhibitor family I36" evidence="1">
    <location>
        <begin position="28"/>
        <end position="165"/>
    </location>
</feature>
<name>A0A919QXC8_9ACTN</name>
<reference evidence="2" key="1">
    <citation type="submission" date="2021-01" db="EMBL/GenBank/DDBJ databases">
        <title>Whole genome shotgun sequence of Sphaerisporangium rufum NBRC 109079.</title>
        <authorList>
            <person name="Komaki H."/>
            <person name="Tamura T."/>
        </authorList>
    </citation>
    <scope>NUCLEOTIDE SEQUENCE</scope>
    <source>
        <strain evidence="2">NBRC 109079</strain>
    </source>
</reference>
<evidence type="ECO:0000256" key="1">
    <source>
        <dbReference type="SAM" id="SignalP"/>
    </source>
</evidence>
<sequence length="165" mass="17603">MKQARSLLTAAGLAALALLTVPVPAHADPSTPPSADASIARDADGASAALAADGYFYAWMDIKRGGFHCGWAVDDANWEGCGGFYSMRNEASSLENRGYAGAYEDVILYWDNADDAGGWDGTRTCLPRGLYLDNLKGIYYPWDGRSGQGQSLNDNISAHRWGSGC</sequence>
<protein>
    <recommendedName>
        <fullName evidence="4">Peptidase inhibitor family I36</fullName>
    </recommendedName>
</protein>
<evidence type="ECO:0000313" key="3">
    <source>
        <dbReference type="Proteomes" id="UP000655287"/>
    </source>
</evidence>
<keyword evidence="3" id="KW-1185">Reference proteome</keyword>
<proteinExistence type="predicted"/>
<dbReference type="EMBL" id="BOOU01000012">
    <property type="protein sequence ID" value="GII75829.1"/>
    <property type="molecule type" value="Genomic_DNA"/>
</dbReference>
<accession>A0A919QXC8</accession>
<gene>
    <name evidence="2" type="ORF">Sru01_08110</name>
</gene>
<dbReference type="RefSeq" id="WP_203982474.1">
    <property type="nucleotide sequence ID" value="NZ_BOOU01000012.1"/>
</dbReference>
<organism evidence="2 3">
    <name type="scientific">Sphaerisporangium rufum</name>
    <dbReference type="NCBI Taxonomy" id="1381558"/>
    <lineage>
        <taxon>Bacteria</taxon>
        <taxon>Bacillati</taxon>
        <taxon>Actinomycetota</taxon>
        <taxon>Actinomycetes</taxon>
        <taxon>Streptosporangiales</taxon>
        <taxon>Streptosporangiaceae</taxon>
        <taxon>Sphaerisporangium</taxon>
    </lineage>
</organism>
<dbReference type="Proteomes" id="UP000655287">
    <property type="component" value="Unassembled WGS sequence"/>
</dbReference>
<feature type="signal peptide" evidence="1">
    <location>
        <begin position="1"/>
        <end position="27"/>
    </location>
</feature>
<evidence type="ECO:0000313" key="2">
    <source>
        <dbReference type="EMBL" id="GII75829.1"/>
    </source>
</evidence>
<evidence type="ECO:0008006" key="4">
    <source>
        <dbReference type="Google" id="ProtNLM"/>
    </source>
</evidence>